<dbReference type="Proteomes" id="UP001366060">
    <property type="component" value="Unassembled WGS sequence"/>
</dbReference>
<feature type="transmembrane region" description="Helical" evidence="8">
    <location>
        <begin position="12"/>
        <end position="29"/>
    </location>
</feature>
<dbReference type="RefSeq" id="WP_341629117.1">
    <property type="nucleotide sequence ID" value="NZ_JBAKBA010000053.1"/>
</dbReference>
<reference evidence="10 11" key="1">
    <citation type="submission" date="2024-02" db="EMBL/GenBank/DDBJ databases">
        <title>Bacteria isolated from the canopy kelp, Nereocystis luetkeana.</title>
        <authorList>
            <person name="Pfister C.A."/>
            <person name="Younker I.T."/>
            <person name="Light S.H."/>
        </authorList>
    </citation>
    <scope>NUCLEOTIDE SEQUENCE [LARGE SCALE GENOMIC DNA]</scope>
    <source>
        <strain evidence="10 11">TI.2.07</strain>
    </source>
</reference>
<evidence type="ECO:0000313" key="11">
    <source>
        <dbReference type="Proteomes" id="UP001366060"/>
    </source>
</evidence>
<keyword evidence="11" id="KW-1185">Reference proteome</keyword>
<evidence type="ECO:0000256" key="3">
    <source>
        <dbReference type="ARBA" id="ARBA00022679"/>
    </source>
</evidence>
<dbReference type="InterPro" id="IPR004358">
    <property type="entry name" value="Sig_transdc_His_kin-like_C"/>
</dbReference>
<protein>
    <recommendedName>
        <fullName evidence="2">histidine kinase</fullName>
        <ecNumber evidence="2">2.7.13.3</ecNumber>
    </recommendedName>
</protein>
<dbReference type="SMART" id="SM00387">
    <property type="entry name" value="HATPase_c"/>
    <property type="match status" value="1"/>
</dbReference>
<dbReference type="SUPFAM" id="SSF55781">
    <property type="entry name" value="GAF domain-like"/>
    <property type="match status" value="1"/>
</dbReference>
<feature type="transmembrane region" description="Helical" evidence="8">
    <location>
        <begin position="254"/>
        <end position="275"/>
    </location>
</feature>
<dbReference type="GO" id="GO:0004673">
    <property type="term" value="F:protein histidine kinase activity"/>
    <property type="evidence" value="ECO:0007669"/>
    <property type="project" value="UniProtKB-EC"/>
</dbReference>
<name>A0ABU9HFT4_9GAMM</name>
<evidence type="ECO:0000313" key="10">
    <source>
        <dbReference type="EMBL" id="MEL0660714.1"/>
    </source>
</evidence>
<dbReference type="PANTHER" id="PTHR43065">
    <property type="entry name" value="SENSOR HISTIDINE KINASE"/>
    <property type="match status" value="1"/>
</dbReference>
<evidence type="ECO:0000256" key="2">
    <source>
        <dbReference type="ARBA" id="ARBA00012438"/>
    </source>
</evidence>
<organism evidence="10 11">
    <name type="scientific">Psychromonas arctica</name>
    <dbReference type="NCBI Taxonomy" id="168275"/>
    <lineage>
        <taxon>Bacteria</taxon>
        <taxon>Pseudomonadati</taxon>
        <taxon>Pseudomonadota</taxon>
        <taxon>Gammaproteobacteria</taxon>
        <taxon>Alteromonadales</taxon>
        <taxon>Psychromonadaceae</taxon>
        <taxon>Psychromonas</taxon>
    </lineage>
</organism>
<proteinExistence type="predicted"/>
<dbReference type="Gene3D" id="3.30.565.10">
    <property type="entry name" value="Histidine kinase-like ATPase, C-terminal domain"/>
    <property type="match status" value="1"/>
</dbReference>
<evidence type="ECO:0000259" key="9">
    <source>
        <dbReference type="PROSITE" id="PS50109"/>
    </source>
</evidence>
<dbReference type="PROSITE" id="PS50109">
    <property type="entry name" value="HIS_KIN"/>
    <property type="match status" value="1"/>
</dbReference>
<evidence type="ECO:0000256" key="4">
    <source>
        <dbReference type="ARBA" id="ARBA00022741"/>
    </source>
</evidence>
<feature type="transmembrane region" description="Helical" evidence="8">
    <location>
        <begin position="127"/>
        <end position="147"/>
    </location>
</feature>
<keyword evidence="8" id="KW-0812">Transmembrane</keyword>
<dbReference type="InterPro" id="IPR005467">
    <property type="entry name" value="His_kinase_dom"/>
</dbReference>
<comment type="caution">
    <text evidence="10">The sequence shown here is derived from an EMBL/GenBank/DDBJ whole genome shotgun (WGS) entry which is preliminary data.</text>
</comment>
<dbReference type="InterPro" id="IPR036890">
    <property type="entry name" value="HATPase_C_sf"/>
</dbReference>
<dbReference type="SUPFAM" id="SSF55874">
    <property type="entry name" value="ATPase domain of HSP90 chaperone/DNA topoisomerase II/histidine kinase"/>
    <property type="match status" value="1"/>
</dbReference>
<sequence>MELNLILNQGNWLNSCVEIALAIIILFNISITRIKISLFTCAVISIIWHVSVPDVISASSLSWSFFLLEALRYLSWVIVLLYLLMLTRGAKLPNIWGYSLYTGLFVTLSLFIYSFNANTGLFPSPVLALYLKIMLGLFGFVVCEQLIRNDHSSRMTKLVALVAFIIFAYDIIVFSLLLLNSDLDKSFWEARTVISSVTSLILAISIIFYADQLKERSSFKLSNSVIIFNTSLTLVGGFLIVIALVASALDYFNISWLSASKVMLYVFAVFSIIALSLSERIRDSFVVWTSKHFFAHKYDYKKQWIKLDLLLSEQHKNQNCYDISLNALSTIFNCSGGGIWVKGQQFYTSVAADKLAFTGRLPIESNQTDFIQKLEQEEWVFQVSESASKYDPQYNFVLPEWISYVDNAWIILPLNTSSGLIGFAVLCKNNLNEKEKLTWEDLDLLKLTGRQIASFISKEQTSEKLIQNQQFDMFNKISAFAIHDIKNLIAQQGLVVKNAEKYKHHPEFVDDVIATIANSVNKMDQLLKKMKGKTESKTINVCDLLTQAVEMNMNGYPQPVLTSSCSSALINGDSDKLLMAINHLIKNAQDATYDDGNVQLNLNCKNDEIWLEIIDSGTGMDQDFIKNKLFQPFNSTKKNEGMGIGAYQIREIIHSLNGELIVESKPKEGSKFSIYLPMVN</sequence>
<evidence type="ECO:0000256" key="1">
    <source>
        <dbReference type="ARBA" id="ARBA00000085"/>
    </source>
</evidence>
<keyword evidence="5 10" id="KW-0418">Kinase</keyword>
<feature type="transmembrane region" description="Helical" evidence="8">
    <location>
        <begin position="221"/>
        <end position="248"/>
    </location>
</feature>
<feature type="transmembrane region" description="Helical" evidence="8">
    <location>
        <begin position="159"/>
        <end position="178"/>
    </location>
</feature>
<dbReference type="InterPro" id="IPR003594">
    <property type="entry name" value="HATPase_dom"/>
</dbReference>
<evidence type="ECO:0000256" key="5">
    <source>
        <dbReference type="ARBA" id="ARBA00022777"/>
    </source>
</evidence>
<evidence type="ECO:0000256" key="6">
    <source>
        <dbReference type="ARBA" id="ARBA00022840"/>
    </source>
</evidence>
<feature type="transmembrane region" description="Helical" evidence="8">
    <location>
        <begin position="190"/>
        <end position="209"/>
    </location>
</feature>
<dbReference type="PANTHER" id="PTHR43065:SF46">
    <property type="entry name" value="C4-DICARBOXYLATE TRANSPORT SENSOR PROTEIN DCTB"/>
    <property type="match status" value="1"/>
</dbReference>
<dbReference type="NCBIfam" id="TIGR02916">
    <property type="entry name" value="PEP_his_kin"/>
    <property type="match status" value="1"/>
</dbReference>
<accession>A0ABU9HFT4</accession>
<feature type="domain" description="Histidine kinase" evidence="9">
    <location>
        <begin position="480"/>
        <end position="680"/>
    </location>
</feature>
<evidence type="ECO:0000256" key="8">
    <source>
        <dbReference type="SAM" id="Phobius"/>
    </source>
</evidence>
<keyword evidence="8" id="KW-0472">Membrane</keyword>
<keyword evidence="7" id="KW-0902">Two-component regulatory system</keyword>
<feature type="transmembrane region" description="Helical" evidence="8">
    <location>
        <begin position="95"/>
        <end position="115"/>
    </location>
</feature>
<dbReference type="Pfam" id="PF02518">
    <property type="entry name" value="HATPase_c"/>
    <property type="match status" value="1"/>
</dbReference>
<gene>
    <name evidence="10" type="primary">prsK</name>
    <name evidence="10" type="ORF">V6255_16385</name>
</gene>
<keyword evidence="4" id="KW-0547">Nucleotide-binding</keyword>
<feature type="transmembrane region" description="Helical" evidence="8">
    <location>
        <begin position="36"/>
        <end position="56"/>
    </location>
</feature>
<dbReference type="EC" id="2.7.13.3" evidence="2"/>
<keyword evidence="8" id="KW-1133">Transmembrane helix</keyword>
<keyword evidence="3 10" id="KW-0808">Transferase</keyword>
<evidence type="ECO:0000256" key="7">
    <source>
        <dbReference type="ARBA" id="ARBA00023012"/>
    </source>
</evidence>
<dbReference type="InterPro" id="IPR014265">
    <property type="entry name" value="XrtA/PrsK"/>
</dbReference>
<dbReference type="PRINTS" id="PR00344">
    <property type="entry name" value="BCTRLSENSOR"/>
</dbReference>
<keyword evidence="6" id="KW-0067">ATP-binding</keyword>
<dbReference type="EMBL" id="JBAKBA010000053">
    <property type="protein sequence ID" value="MEL0660714.1"/>
    <property type="molecule type" value="Genomic_DNA"/>
</dbReference>
<comment type="catalytic activity">
    <reaction evidence="1">
        <text>ATP + protein L-histidine = ADP + protein N-phospho-L-histidine.</text>
        <dbReference type="EC" id="2.7.13.3"/>
    </reaction>
</comment>